<dbReference type="EMBL" id="CAKMRJ010003334">
    <property type="protein sequence ID" value="CAH1433677.1"/>
    <property type="molecule type" value="Genomic_DNA"/>
</dbReference>
<gene>
    <name evidence="2" type="ORF">LVIROSA_LOCUS20258</name>
</gene>
<sequence length="79" mass="9107">MYLRRPFPKGNTSPGKMKSVKVVIHNTNFINSKRQDSSEDYDSASDTETESDAIEKKKKKKKKKSLRSPKRKVMMESSI</sequence>
<organism evidence="2 3">
    <name type="scientific">Lactuca virosa</name>
    <dbReference type="NCBI Taxonomy" id="75947"/>
    <lineage>
        <taxon>Eukaryota</taxon>
        <taxon>Viridiplantae</taxon>
        <taxon>Streptophyta</taxon>
        <taxon>Embryophyta</taxon>
        <taxon>Tracheophyta</taxon>
        <taxon>Spermatophyta</taxon>
        <taxon>Magnoliopsida</taxon>
        <taxon>eudicotyledons</taxon>
        <taxon>Gunneridae</taxon>
        <taxon>Pentapetalae</taxon>
        <taxon>asterids</taxon>
        <taxon>campanulids</taxon>
        <taxon>Asterales</taxon>
        <taxon>Asteraceae</taxon>
        <taxon>Cichorioideae</taxon>
        <taxon>Cichorieae</taxon>
        <taxon>Lactucinae</taxon>
        <taxon>Lactuca</taxon>
    </lineage>
</organism>
<keyword evidence="3" id="KW-1185">Reference proteome</keyword>
<evidence type="ECO:0000313" key="2">
    <source>
        <dbReference type="EMBL" id="CAH1433677.1"/>
    </source>
</evidence>
<protein>
    <submittedName>
        <fullName evidence="2">Uncharacterized protein</fullName>
    </submittedName>
</protein>
<feature type="compositionally biased region" description="Acidic residues" evidence="1">
    <location>
        <begin position="38"/>
        <end position="52"/>
    </location>
</feature>
<proteinExistence type="predicted"/>
<reference evidence="2 3" key="1">
    <citation type="submission" date="2022-01" db="EMBL/GenBank/DDBJ databases">
        <authorList>
            <person name="Xiong W."/>
            <person name="Schranz E."/>
        </authorList>
    </citation>
    <scope>NUCLEOTIDE SEQUENCE [LARGE SCALE GENOMIC DNA]</scope>
</reference>
<comment type="caution">
    <text evidence="2">The sequence shown here is derived from an EMBL/GenBank/DDBJ whole genome shotgun (WGS) entry which is preliminary data.</text>
</comment>
<name>A0AAU9N4H6_9ASTR</name>
<feature type="region of interest" description="Disordered" evidence="1">
    <location>
        <begin position="32"/>
        <end position="79"/>
    </location>
</feature>
<evidence type="ECO:0000256" key="1">
    <source>
        <dbReference type="SAM" id="MobiDB-lite"/>
    </source>
</evidence>
<dbReference type="AlphaFoldDB" id="A0AAU9N4H6"/>
<accession>A0AAU9N4H6</accession>
<dbReference type="Proteomes" id="UP001157418">
    <property type="component" value="Unassembled WGS sequence"/>
</dbReference>
<evidence type="ECO:0000313" key="3">
    <source>
        <dbReference type="Proteomes" id="UP001157418"/>
    </source>
</evidence>
<feature type="compositionally biased region" description="Basic residues" evidence="1">
    <location>
        <begin position="56"/>
        <end position="72"/>
    </location>
</feature>